<sequence length="478" mass="48664">MVTETPAATGRVGRTEILLGVAVAATLVASVLMWFGDRADCNGVICFPARFTGAPLHGLRPLAPLVPLVFSAVAGSIGVVRLRGAWGRRPERAVVGFLSAGILFGTLATMLATVVTGNHFEPGGFYGSGFWVLLVGAGAALAAVFTCAAGAGPAPVPGPHGAPVLLYLADSTRAGHARVAGVLSLVAGFLVLASQFLPFQILTALDERLPLYLVDLADDGRFLPQASGLVVALGGVGSVLTGVALIAGMGARRRWIGWSAVFVTGGCAAAAWSIIGLGVEFLWEYSVIADLGPGCWTLLASAILSIPALLAAVLACRESTPDEAATHHYGRQPGATARSRSDVATAAGSFGLIIGAIILGIGTVGLVASVLWTVDSAPGENRTFGGILAGAFCLLAFFYGVAMVRTALRLLRGEPGAADSLAGRYILILIVFGGALIRAILDSESSTPTLIGGFGTVVALATAGILLCRTARPTSNQP</sequence>
<proteinExistence type="predicted"/>
<keyword evidence="1" id="KW-1133">Transmembrane helix</keyword>
<feature type="transmembrane region" description="Helical" evidence="1">
    <location>
        <begin position="296"/>
        <end position="316"/>
    </location>
</feature>
<keyword evidence="1" id="KW-0812">Transmembrane</keyword>
<comment type="caution">
    <text evidence="2">The sequence shown here is derived from an EMBL/GenBank/DDBJ whole genome shotgun (WGS) entry which is preliminary data.</text>
</comment>
<gene>
    <name evidence="2" type="ORF">JK358_30885</name>
</gene>
<feature type="transmembrane region" description="Helical" evidence="1">
    <location>
        <begin position="350"/>
        <end position="372"/>
    </location>
</feature>
<evidence type="ECO:0008006" key="4">
    <source>
        <dbReference type="Google" id="ProtNLM"/>
    </source>
</evidence>
<accession>A0ABS1MGJ9</accession>
<dbReference type="RefSeq" id="WP_201954687.1">
    <property type="nucleotide sequence ID" value="NZ_JAERRJ010000013.1"/>
</dbReference>
<reference evidence="2 3" key="1">
    <citation type="submission" date="2021-01" db="EMBL/GenBank/DDBJ databases">
        <title>WGS of actinomycetes isolated from Thailand.</title>
        <authorList>
            <person name="Thawai C."/>
        </authorList>
    </citation>
    <scope>NUCLEOTIDE SEQUENCE [LARGE SCALE GENOMIC DNA]</scope>
    <source>
        <strain evidence="2 3">LPG 2</strain>
    </source>
</reference>
<feature type="transmembrane region" description="Helical" evidence="1">
    <location>
        <begin position="447"/>
        <end position="468"/>
    </location>
</feature>
<name>A0ABS1MGJ9_9NOCA</name>
<protein>
    <recommendedName>
        <fullName evidence="4">DUF998 domain-containing protein</fullName>
    </recommendedName>
</protein>
<feature type="transmembrane region" description="Helical" evidence="1">
    <location>
        <begin position="222"/>
        <end position="248"/>
    </location>
</feature>
<feature type="transmembrane region" description="Helical" evidence="1">
    <location>
        <begin position="62"/>
        <end position="82"/>
    </location>
</feature>
<feature type="transmembrane region" description="Helical" evidence="1">
    <location>
        <begin position="425"/>
        <end position="441"/>
    </location>
</feature>
<feature type="transmembrane region" description="Helical" evidence="1">
    <location>
        <begin position="17"/>
        <end position="35"/>
    </location>
</feature>
<feature type="transmembrane region" description="Helical" evidence="1">
    <location>
        <begin position="255"/>
        <end position="276"/>
    </location>
</feature>
<evidence type="ECO:0000256" key="1">
    <source>
        <dbReference type="SAM" id="Phobius"/>
    </source>
</evidence>
<feature type="transmembrane region" description="Helical" evidence="1">
    <location>
        <begin position="129"/>
        <end position="151"/>
    </location>
</feature>
<feature type="transmembrane region" description="Helical" evidence="1">
    <location>
        <begin position="179"/>
        <end position="202"/>
    </location>
</feature>
<dbReference type="Proteomes" id="UP000602198">
    <property type="component" value="Unassembled WGS sequence"/>
</dbReference>
<dbReference type="EMBL" id="JAERRJ010000013">
    <property type="protein sequence ID" value="MBL1078819.1"/>
    <property type="molecule type" value="Genomic_DNA"/>
</dbReference>
<feature type="transmembrane region" description="Helical" evidence="1">
    <location>
        <begin position="384"/>
        <end position="404"/>
    </location>
</feature>
<evidence type="ECO:0000313" key="3">
    <source>
        <dbReference type="Proteomes" id="UP000602198"/>
    </source>
</evidence>
<feature type="transmembrane region" description="Helical" evidence="1">
    <location>
        <begin position="94"/>
        <end position="117"/>
    </location>
</feature>
<organism evidence="2 3">
    <name type="scientific">Nocardia acididurans</name>
    <dbReference type="NCBI Taxonomy" id="2802282"/>
    <lineage>
        <taxon>Bacteria</taxon>
        <taxon>Bacillati</taxon>
        <taxon>Actinomycetota</taxon>
        <taxon>Actinomycetes</taxon>
        <taxon>Mycobacteriales</taxon>
        <taxon>Nocardiaceae</taxon>
        <taxon>Nocardia</taxon>
    </lineage>
</organism>
<keyword evidence="3" id="KW-1185">Reference proteome</keyword>
<evidence type="ECO:0000313" key="2">
    <source>
        <dbReference type="EMBL" id="MBL1078819.1"/>
    </source>
</evidence>
<keyword evidence="1" id="KW-0472">Membrane</keyword>